<name>A0ACC0B960_CATRO</name>
<accession>A0ACC0B960</accession>
<gene>
    <name evidence="1" type="ORF">M9H77_18995</name>
</gene>
<proteinExistence type="predicted"/>
<dbReference type="Proteomes" id="UP001060085">
    <property type="component" value="Linkage Group LG04"/>
</dbReference>
<evidence type="ECO:0000313" key="1">
    <source>
        <dbReference type="EMBL" id="KAI5669142.1"/>
    </source>
</evidence>
<sequence>MEKGECYVMQQLATSHSHWLLGFNHNSWQCLSCFLMQLQAEARAIAIRTILLQTNKRCLAFRVSCCLDEMWGGEMFCWVSFSSSSIDLATTLGMCRQADIQQINWSFASISMSSLYYDLPLCSPLVTLVEYTILREKY</sequence>
<reference evidence="2" key="1">
    <citation type="journal article" date="2023" name="Nat. Plants">
        <title>Single-cell RNA sequencing provides a high-resolution roadmap for understanding the multicellular compartmentation of specialized metabolism.</title>
        <authorList>
            <person name="Sun S."/>
            <person name="Shen X."/>
            <person name="Li Y."/>
            <person name="Li Y."/>
            <person name="Wang S."/>
            <person name="Li R."/>
            <person name="Zhang H."/>
            <person name="Shen G."/>
            <person name="Guo B."/>
            <person name="Wei J."/>
            <person name="Xu J."/>
            <person name="St-Pierre B."/>
            <person name="Chen S."/>
            <person name="Sun C."/>
        </authorList>
    </citation>
    <scope>NUCLEOTIDE SEQUENCE [LARGE SCALE GENOMIC DNA]</scope>
</reference>
<protein>
    <submittedName>
        <fullName evidence="1">Uncharacterized protein</fullName>
    </submittedName>
</protein>
<keyword evidence="2" id="KW-1185">Reference proteome</keyword>
<comment type="caution">
    <text evidence="1">The sequence shown here is derived from an EMBL/GenBank/DDBJ whole genome shotgun (WGS) entry which is preliminary data.</text>
</comment>
<dbReference type="EMBL" id="CM044704">
    <property type="protein sequence ID" value="KAI5669142.1"/>
    <property type="molecule type" value="Genomic_DNA"/>
</dbReference>
<evidence type="ECO:0000313" key="2">
    <source>
        <dbReference type="Proteomes" id="UP001060085"/>
    </source>
</evidence>
<organism evidence="1 2">
    <name type="scientific">Catharanthus roseus</name>
    <name type="common">Madagascar periwinkle</name>
    <name type="synonym">Vinca rosea</name>
    <dbReference type="NCBI Taxonomy" id="4058"/>
    <lineage>
        <taxon>Eukaryota</taxon>
        <taxon>Viridiplantae</taxon>
        <taxon>Streptophyta</taxon>
        <taxon>Embryophyta</taxon>
        <taxon>Tracheophyta</taxon>
        <taxon>Spermatophyta</taxon>
        <taxon>Magnoliopsida</taxon>
        <taxon>eudicotyledons</taxon>
        <taxon>Gunneridae</taxon>
        <taxon>Pentapetalae</taxon>
        <taxon>asterids</taxon>
        <taxon>lamiids</taxon>
        <taxon>Gentianales</taxon>
        <taxon>Apocynaceae</taxon>
        <taxon>Rauvolfioideae</taxon>
        <taxon>Vinceae</taxon>
        <taxon>Catharanthinae</taxon>
        <taxon>Catharanthus</taxon>
    </lineage>
</organism>